<evidence type="ECO:0000313" key="3">
    <source>
        <dbReference type="Proteomes" id="UP000410492"/>
    </source>
</evidence>
<dbReference type="AlphaFoldDB" id="A0A653BRE3"/>
<feature type="non-terminal residue" evidence="2">
    <location>
        <position position="30"/>
    </location>
</feature>
<proteinExistence type="predicted"/>
<evidence type="ECO:0000313" key="2">
    <source>
        <dbReference type="EMBL" id="VEN38159.1"/>
    </source>
</evidence>
<evidence type="ECO:0000256" key="1">
    <source>
        <dbReference type="SAM" id="MobiDB-lite"/>
    </source>
</evidence>
<protein>
    <submittedName>
        <fullName evidence="2">Uncharacterized protein</fullName>
    </submittedName>
</protein>
<name>A0A653BRE3_CALMS</name>
<feature type="region of interest" description="Disordered" evidence="1">
    <location>
        <begin position="1"/>
        <end position="30"/>
    </location>
</feature>
<accession>A0A653BRE3</accession>
<organism evidence="2 3">
    <name type="scientific">Callosobruchus maculatus</name>
    <name type="common">Southern cowpea weevil</name>
    <name type="synonym">Pulse bruchid</name>
    <dbReference type="NCBI Taxonomy" id="64391"/>
    <lineage>
        <taxon>Eukaryota</taxon>
        <taxon>Metazoa</taxon>
        <taxon>Ecdysozoa</taxon>
        <taxon>Arthropoda</taxon>
        <taxon>Hexapoda</taxon>
        <taxon>Insecta</taxon>
        <taxon>Pterygota</taxon>
        <taxon>Neoptera</taxon>
        <taxon>Endopterygota</taxon>
        <taxon>Coleoptera</taxon>
        <taxon>Polyphaga</taxon>
        <taxon>Cucujiformia</taxon>
        <taxon>Chrysomeloidea</taxon>
        <taxon>Chrysomelidae</taxon>
        <taxon>Bruchinae</taxon>
        <taxon>Bruchini</taxon>
        <taxon>Callosobruchus</taxon>
    </lineage>
</organism>
<keyword evidence="3" id="KW-1185">Reference proteome</keyword>
<gene>
    <name evidence="2" type="ORF">CALMAC_LOCUS3155</name>
</gene>
<sequence length="30" mass="3568">MRLRCRCGSKDIDGGSKQPHRDRTTPQRRR</sequence>
<dbReference type="EMBL" id="CAACVG010004133">
    <property type="protein sequence ID" value="VEN38159.1"/>
    <property type="molecule type" value="Genomic_DNA"/>
</dbReference>
<reference evidence="2 3" key="1">
    <citation type="submission" date="2019-01" db="EMBL/GenBank/DDBJ databases">
        <authorList>
            <person name="Sayadi A."/>
        </authorList>
    </citation>
    <scope>NUCLEOTIDE SEQUENCE [LARGE SCALE GENOMIC DNA]</scope>
</reference>
<dbReference type="Proteomes" id="UP000410492">
    <property type="component" value="Unassembled WGS sequence"/>
</dbReference>
<feature type="compositionally biased region" description="Basic and acidic residues" evidence="1">
    <location>
        <begin position="8"/>
        <end position="30"/>
    </location>
</feature>